<dbReference type="PROSITE" id="PS50837">
    <property type="entry name" value="NACHT"/>
    <property type="match status" value="1"/>
</dbReference>
<feature type="transmembrane region" description="Helical" evidence="1">
    <location>
        <begin position="506"/>
        <end position="528"/>
    </location>
</feature>
<evidence type="ECO:0000313" key="3">
    <source>
        <dbReference type="EMBL" id="EHY91139.1"/>
    </source>
</evidence>
<dbReference type="AlphaFoldDB" id="H8G441"/>
<evidence type="ECO:0000256" key="1">
    <source>
        <dbReference type="SAM" id="Phobius"/>
    </source>
</evidence>
<reference evidence="3 4" key="1">
    <citation type="journal article" date="2012" name="Stand. Genomic Sci.">
        <title>Genome sequence of the soil bacterium Saccharomonospora azurea type strain (NA-128(T)).</title>
        <authorList>
            <person name="Klenk H.P."/>
            <person name="Held B."/>
            <person name="Lucas S."/>
            <person name="Lapidus A."/>
            <person name="Copeland A."/>
            <person name="Hammon N."/>
            <person name="Pitluck S."/>
            <person name="Goodwin L.A."/>
            <person name="Han C."/>
            <person name="Tapia R."/>
            <person name="Brambilla E.M."/>
            <person name="Potter G."/>
            <person name="Land M."/>
            <person name="Ivanova N."/>
            <person name="Rohde M."/>
            <person name="Goker M."/>
            <person name="Detter J.C."/>
            <person name="Kyrpides N.C."/>
            <person name="Woyke T."/>
        </authorList>
    </citation>
    <scope>NUCLEOTIDE SEQUENCE [LARGE SCALE GENOMIC DNA]</scope>
    <source>
        <strain evidence="3 4">NA-128</strain>
    </source>
</reference>
<keyword evidence="4" id="KW-1185">Reference proteome</keyword>
<dbReference type="Proteomes" id="UP000004705">
    <property type="component" value="Chromosome"/>
</dbReference>
<feature type="domain" description="NACHT" evidence="2">
    <location>
        <begin position="147"/>
        <end position="250"/>
    </location>
</feature>
<feature type="transmembrane region" description="Helical" evidence="1">
    <location>
        <begin position="12"/>
        <end position="32"/>
    </location>
</feature>
<dbReference type="EMBL" id="CM001466">
    <property type="protein sequence ID" value="EHY91139.1"/>
    <property type="molecule type" value="Genomic_DNA"/>
</dbReference>
<dbReference type="Gene3D" id="3.40.50.300">
    <property type="entry name" value="P-loop containing nucleotide triphosphate hydrolases"/>
    <property type="match status" value="1"/>
</dbReference>
<keyword evidence="1" id="KW-0472">Membrane</keyword>
<dbReference type="SUPFAM" id="SSF52540">
    <property type="entry name" value="P-loop containing nucleoside triphosphate hydrolases"/>
    <property type="match status" value="1"/>
</dbReference>
<accession>H8G441</accession>
<dbReference type="InterPro" id="IPR007111">
    <property type="entry name" value="NACHT_NTPase"/>
</dbReference>
<gene>
    <name evidence="3" type="ORF">SacazDRAFT_04294</name>
</gene>
<proteinExistence type="predicted"/>
<organism evidence="3 4">
    <name type="scientific">Saccharomonospora azurea NA-128</name>
    <dbReference type="NCBI Taxonomy" id="882081"/>
    <lineage>
        <taxon>Bacteria</taxon>
        <taxon>Bacillati</taxon>
        <taxon>Actinomycetota</taxon>
        <taxon>Actinomycetes</taxon>
        <taxon>Pseudonocardiales</taxon>
        <taxon>Pseudonocardiaceae</taxon>
        <taxon>Saccharomonospora</taxon>
    </lineage>
</organism>
<protein>
    <submittedName>
        <fullName evidence="3">NTPase (NACHT family)</fullName>
    </submittedName>
</protein>
<evidence type="ECO:0000313" key="4">
    <source>
        <dbReference type="Proteomes" id="UP000004705"/>
    </source>
</evidence>
<keyword evidence="1" id="KW-1133">Transmembrane helix</keyword>
<feature type="transmembrane region" description="Helical" evidence="1">
    <location>
        <begin position="565"/>
        <end position="586"/>
    </location>
</feature>
<feature type="transmembrane region" description="Helical" evidence="1">
    <location>
        <begin position="476"/>
        <end position="494"/>
    </location>
</feature>
<feature type="transmembrane region" description="Helical" evidence="1">
    <location>
        <begin position="534"/>
        <end position="553"/>
    </location>
</feature>
<sequence>MRGRVWSGRSALGVGVGITAFLVSIVVATVWLLSLTDGDDGAGIANVLALPLTMLLGLPPLIWGWRARPRADDPLVLAREARRLLDVVATTEARTLATLLGDTGRARPADVGFAQPEAAQVTWRTDGGTVTGSLNTVTDFYDTLELGRLLVLGAAGSGKTVLVLQLLRDLADRARPALESGGRTTVRVPVRLSLPSFIAPTSTVDAGLLRAALDDWMTRQLTVRGTPKAIARALVDNGWVLPILDGLDEMDPDDGDAPRAQQVLAALNDPVGSAPGPVVLTCRAHRYARLARKSGGVLQDATAVTLQPLDAEQVISWLAYRFPDSTQQDGLQKRWRRVATTLRKHPRGRLAACLTTPLRLYLATAVFQSPDTKPARMCEMDADELEKFLFAQLVPALTRHHPRDEHSHYRPDDVGRWLTTLADHLAVMAKRGQSGVDLYPLRLWGTSKSATRTRSHTAVLSGTATFFWVDNSLLDYALTSGLIAIVVGIGVYHGEPWKSAGNIGRVNLRALVVAVLLNVAFVVAYHGLVASYDYFWVLLLWMAVHAFLFFLVTDPQHSIERPSSAIRLPLWTECVSSSFFVFFLYLNSALQSDDGLLWETFSLATLLDAVPLCAIGVVAFLGVDGTAAHFVSALRTKRGDELPRRLGQFLDWAYHAGLLRMSGTATQFRHRELQDHFTTVRTRRTARPRRR</sequence>
<feature type="transmembrane region" description="Helical" evidence="1">
    <location>
        <begin position="44"/>
        <end position="65"/>
    </location>
</feature>
<keyword evidence="1" id="KW-0812">Transmembrane</keyword>
<dbReference type="HOGENOM" id="CLU_386295_0_0_11"/>
<dbReference type="RefSeq" id="WP_005444943.1">
    <property type="nucleotide sequence ID" value="NZ_CM001466.1"/>
</dbReference>
<feature type="transmembrane region" description="Helical" evidence="1">
    <location>
        <begin position="606"/>
        <end position="634"/>
    </location>
</feature>
<dbReference type="Pfam" id="PF05729">
    <property type="entry name" value="NACHT"/>
    <property type="match status" value="1"/>
</dbReference>
<name>H8G441_9PSEU</name>
<dbReference type="OrthoDB" id="419058at2"/>
<dbReference type="InterPro" id="IPR027417">
    <property type="entry name" value="P-loop_NTPase"/>
</dbReference>
<evidence type="ECO:0000259" key="2">
    <source>
        <dbReference type="PROSITE" id="PS50837"/>
    </source>
</evidence>